<keyword evidence="9" id="KW-0963">Cytoplasm</keyword>
<evidence type="ECO:0000256" key="3">
    <source>
        <dbReference type="ARBA" id="ARBA00008184"/>
    </source>
</evidence>
<gene>
    <name evidence="9 13" type="primary">ung</name>
    <name evidence="13" type="ORF">BUCNMO_149</name>
</gene>
<dbReference type="Proteomes" id="UP000317544">
    <property type="component" value="Chromosome"/>
</dbReference>
<dbReference type="SUPFAM" id="SSF52141">
    <property type="entry name" value="Uracil-DNA glycosylase-like"/>
    <property type="match status" value="1"/>
</dbReference>
<evidence type="ECO:0000256" key="8">
    <source>
        <dbReference type="ARBA" id="ARBA00023204"/>
    </source>
</evidence>
<dbReference type="PROSITE" id="PS00130">
    <property type="entry name" value="U_DNA_GLYCOSYLASE"/>
    <property type="match status" value="1"/>
</dbReference>
<evidence type="ECO:0000256" key="5">
    <source>
        <dbReference type="ARBA" id="ARBA00018429"/>
    </source>
</evidence>
<dbReference type="InterPro" id="IPR036895">
    <property type="entry name" value="Uracil-DNA_glycosylase-like_sf"/>
</dbReference>
<comment type="subcellular location">
    <subcellularLocation>
        <location evidence="9">Cytoplasm</location>
    </subcellularLocation>
</comment>
<evidence type="ECO:0000256" key="6">
    <source>
        <dbReference type="ARBA" id="ARBA00022763"/>
    </source>
</evidence>
<dbReference type="AlphaFoldDB" id="A0A455TA10"/>
<dbReference type="NCBIfam" id="NF003592">
    <property type="entry name" value="PRK05254.1-5"/>
    <property type="match status" value="1"/>
</dbReference>
<comment type="catalytic activity">
    <reaction evidence="1 9 11">
        <text>Hydrolyzes single-stranded DNA or mismatched double-stranded DNA and polynucleotides, releasing free uracil.</text>
        <dbReference type="EC" id="3.2.2.27"/>
    </reaction>
</comment>
<evidence type="ECO:0000256" key="4">
    <source>
        <dbReference type="ARBA" id="ARBA00012030"/>
    </source>
</evidence>
<dbReference type="EMBL" id="AP019379">
    <property type="protein sequence ID" value="BBI01164.1"/>
    <property type="molecule type" value="Genomic_DNA"/>
</dbReference>
<keyword evidence="14" id="KW-1185">Reference proteome</keyword>
<evidence type="ECO:0000259" key="12">
    <source>
        <dbReference type="SMART" id="SM00986"/>
    </source>
</evidence>
<keyword evidence="7 9" id="KW-0378">Hydrolase</keyword>
<dbReference type="GO" id="GO:0004844">
    <property type="term" value="F:uracil DNA N-glycosylase activity"/>
    <property type="evidence" value="ECO:0007669"/>
    <property type="project" value="UniProtKB-UniRule"/>
</dbReference>
<dbReference type="OrthoDB" id="9804372at2"/>
<evidence type="ECO:0000313" key="14">
    <source>
        <dbReference type="Proteomes" id="UP000317544"/>
    </source>
</evidence>
<dbReference type="GO" id="GO:0005737">
    <property type="term" value="C:cytoplasm"/>
    <property type="evidence" value="ECO:0007669"/>
    <property type="project" value="UniProtKB-SubCell"/>
</dbReference>
<dbReference type="SMART" id="SM00986">
    <property type="entry name" value="UDG"/>
    <property type="match status" value="1"/>
</dbReference>
<evidence type="ECO:0000256" key="1">
    <source>
        <dbReference type="ARBA" id="ARBA00001400"/>
    </source>
</evidence>
<organism evidence="13 14">
    <name type="scientific">Buchnera aphidicola</name>
    <name type="common">Nipponaphis monzeni</name>
    <dbReference type="NCBI Taxonomy" id="2495405"/>
    <lineage>
        <taxon>Bacteria</taxon>
        <taxon>Pseudomonadati</taxon>
        <taxon>Pseudomonadota</taxon>
        <taxon>Gammaproteobacteria</taxon>
        <taxon>Enterobacterales</taxon>
        <taxon>Erwiniaceae</taxon>
        <taxon>Buchnera</taxon>
    </lineage>
</organism>
<feature type="active site" description="Proton acceptor" evidence="9 10">
    <location>
        <position position="54"/>
    </location>
</feature>
<dbReference type="InterPro" id="IPR018085">
    <property type="entry name" value="Ura-DNA_Glyclase_AS"/>
</dbReference>
<accession>A0A455TA10</accession>
<dbReference type="HAMAP" id="MF_00148">
    <property type="entry name" value="UDG"/>
    <property type="match status" value="1"/>
</dbReference>
<dbReference type="NCBIfam" id="NF003589">
    <property type="entry name" value="PRK05254.1-2"/>
    <property type="match status" value="1"/>
</dbReference>
<evidence type="ECO:0000256" key="2">
    <source>
        <dbReference type="ARBA" id="ARBA00002631"/>
    </source>
</evidence>
<comment type="function">
    <text evidence="2 9 11">Excises uracil residues from the DNA which can arise as a result of misincorporation of dUMP residues by DNA polymerase or due to deamination of cytosine.</text>
</comment>
<evidence type="ECO:0000256" key="11">
    <source>
        <dbReference type="RuleBase" id="RU003780"/>
    </source>
</evidence>
<evidence type="ECO:0000256" key="7">
    <source>
        <dbReference type="ARBA" id="ARBA00022801"/>
    </source>
</evidence>
<keyword evidence="6 9" id="KW-0227">DNA damage</keyword>
<dbReference type="Gene3D" id="3.40.470.10">
    <property type="entry name" value="Uracil-DNA glycosylase-like domain"/>
    <property type="match status" value="1"/>
</dbReference>
<name>A0A455TA10_9GAMM</name>
<dbReference type="PANTHER" id="PTHR11264">
    <property type="entry name" value="URACIL-DNA GLYCOSYLASE"/>
    <property type="match status" value="1"/>
</dbReference>
<evidence type="ECO:0000256" key="10">
    <source>
        <dbReference type="PROSITE-ProRule" id="PRU10072"/>
    </source>
</evidence>
<feature type="domain" description="Uracil-DNA glycosylase-like" evidence="12">
    <location>
        <begin position="39"/>
        <end position="200"/>
    </location>
</feature>
<dbReference type="NCBIfam" id="NF003588">
    <property type="entry name" value="PRK05254.1-1"/>
    <property type="match status" value="1"/>
</dbReference>
<dbReference type="GO" id="GO:0097510">
    <property type="term" value="P:base-excision repair, AP site formation via deaminated base removal"/>
    <property type="evidence" value="ECO:0007669"/>
    <property type="project" value="TreeGrafter"/>
</dbReference>
<dbReference type="PANTHER" id="PTHR11264:SF0">
    <property type="entry name" value="URACIL-DNA GLYCOSYLASE"/>
    <property type="match status" value="1"/>
</dbReference>
<dbReference type="InterPro" id="IPR002043">
    <property type="entry name" value="UDG_fam1"/>
</dbReference>
<protein>
    <recommendedName>
        <fullName evidence="5 9">Uracil-DNA glycosylase</fullName>
        <shortName evidence="9">UDG</shortName>
        <ecNumber evidence="4 9">3.2.2.27</ecNumber>
    </recommendedName>
</protein>
<proteinExistence type="inferred from homology"/>
<dbReference type="SMART" id="SM00987">
    <property type="entry name" value="UreE_C"/>
    <property type="match status" value="1"/>
</dbReference>
<dbReference type="FunFam" id="3.40.470.10:FF:000001">
    <property type="entry name" value="Uracil-DNA glycosylase"/>
    <property type="match status" value="1"/>
</dbReference>
<dbReference type="EC" id="3.2.2.27" evidence="4 9"/>
<evidence type="ECO:0000256" key="9">
    <source>
        <dbReference type="HAMAP-Rule" id="MF_00148"/>
    </source>
</evidence>
<reference evidence="13 14" key="1">
    <citation type="journal article" date="2019" name="Proc. Natl. Acad. Sci. U.S.A.">
        <title>Exaggeration and cooption of innate immunity for social defense.</title>
        <authorList>
            <person name="Kutsukake M."/>
            <person name="Moriyama M."/>
            <person name="Shigenobu S."/>
            <person name="Meng X.-Y."/>
            <person name="Nikoh N."/>
            <person name="Noda C."/>
            <person name="Kobayashi S."/>
            <person name="Fukatsu T."/>
        </authorList>
    </citation>
    <scope>NUCLEOTIDE SEQUENCE [LARGE SCALE GENOMIC DNA]</scope>
    <source>
        <strain evidence="13 14">Nmo</strain>
    </source>
</reference>
<dbReference type="InterPro" id="IPR005122">
    <property type="entry name" value="Uracil-DNA_glycosylase-like"/>
</dbReference>
<keyword evidence="8 9" id="KW-0234">DNA repair</keyword>
<sequence>MFYIKKKKSYFKQIIHFLNRERLTKNIFPSKKNVFKAFKLTPFYKIKVVIIGQDPYYNCNQADGLSFSVFENTPIPPSLKNIFLELRSDISNFYVPDNGCLQNWSAQGVFLLNTILTVEQGKPGSHAKIGWLRFTNQVIKLINNYHRGVIFLLWGKYAVNKMKMINSDRHYILKSAHPSPLSAYRGFFGCRHFSSVNKILKSIGRKPIIW</sequence>
<dbReference type="Pfam" id="PF03167">
    <property type="entry name" value="UDG"/>
    <property type="match status" value="1"/>
</dbReference>
<dbReference type="CDD" id="cd10027">
    <property type="entry name" value="UDG-F1-like"/>
    <property type="match status" value="1"/>
</dbReference>
<evidence type="ECO:0000313" key="13">
    <source>
        <dbReference type="EMBL" id="BBI01164.1"/>
    </source>
</evidence>
<comment type="similarity">
    <text evidence="3 9 11">Belongs to the uracil-DNA glycosylase (UDG) superfamily. UNG family.</text>
</comment>
<dbReference type="NCBIfam" id="TIGR00628">
    <property type="entry name" value="ung"/>
    <property type="match status" value="1"/>
</dbReference>